<name>A0ACD5Z4B5_AVESA</name>
<protein>
    <submittedName>
        <fullName evidence="1">Uncharacterized protein</fullName>
    </submittedName>
</protein>
<reference evidence="1" key="2">
    <citation type="submission" date="2025-09" db="UniProtKB">
        <authorList>
            <consortium name="EnsemblPlants"/>
        </authorList>
    </citation>
    <scope>IDENTIFICATION</scope>
</reference>
<keyword evidence="2" id="KW-1185">Reference proteome</keyword>
<reference evidence="1" key="1">
    <citation type="submission" date="2021-05" db="EMBL/GenBank/DDBJ databases">
        <authorList>
            <person name="Scholz U."/>
            <person name="Mascher M."/>
            <person name="Fiebig A."/>
        </authorList>
    </citation>
    <scope>NUCLEOTIDE SEQUENCE [LARGE SCALE GENOMIC DNA]</scope>
</reference>
<accession>A0ACD5Z4B5</accession>
<organism evidence="1 2">
    <name type="scientific">Avena sativa</name>
    <name type="common">Oat</name>
    <dbReference type="NCBI Taxonomy" id="4498"/>
    <lineage>
        <taxon>Eukaryota</taxon>
        <taxon>Viridiplantae</taxon>
        <taxon>Streptophyta</taxon>
        <taxon>Embryophyta</taxon>
        <taxon>Tracheophyta</taxon>
        <taxon>Spermatophyta</taxon>
        <taxon>Magnoliopsida</taxon>
        <taxon>Liliopsida</taxon>
        <taxon>Poales</taxon>
        <taxon>Poaceae</taxon>
        <taxon>BOP clade</taxon>
        <taxon>Pooideae</taxon>
        <taxon>Poodae</taxon>
        <taxon>Poeae</taxon>
        <taxon>Poeae Chloroplast Group 1 (Aveneae type)</taxon>
        <taxon>Aveninae</taxon>
        <taxon>Avena</taxon>
    </lineage>
</organism>
<evidence type="ECO:0000313" key="1">
    <source>
        <dbReference type="EnsemblPlants" id="AVESA.00010b.r2.6CG1076740.1.CDS"/>
    </source>
</evidence>
<evidence type="ECO:0000313" key="2">
    <source>
        <dbReference type="Proteomes" id="UP001732700"/>
    </source>
</evidence>
<proteinExistence type="predicted"/>
<dbReference type="EnsemblPlants" id="AVESA.00010b.r2.6CG1076740.1">
    <property type="protein sequence ID" value="AVESA.00010b.r2.6CG1076740.1.CDS"/>
    <property type="gene ID" value="AVESA.00010b.r2.6CG1076740"/>
</dbReference>
<dbReference type="Proteomes" id="UP001732700">
    <property type="component" value="Chromosome 6C"/>
</dbReference>
<sequence length="896" mass="96916">METPPPPPPRAAISDDDEQVPESPVDPQLSSACNPQAHASSASARFNAGGGWSGWLAFNAAELPRHSSRPGAGLESGKHGSQGEGDGQWRVKSNPPRRAALPSRQGAFTALRPLPPAWLSGRCFHCLYKGRRGHRALECRDPVKCRRCFRSGHRARSCVHPLEPPPSPSTCSPAPSRRSAAPPRPAAGPSPPVQPSPAPSSAPAMPRLDDFDRPAEDFVVIHSSPEMQAEAAALLTNGAYAWFERSPGLGVREDRALMQRALCSTFIIVENDIRVTDHYPEPYMVRFIHHHHRREAVERHDFLFGEHKIQVRPWRWEEHADHVDLKFHVRLCIENVPVYAWNDLVAQQVIGRACSLDYIEPQCHSREYTKALCLWAWAEHPSQVQRVRWATLPGRSATPGVPERGRRGLRRRCIIHLDIVEDLSGPIESQLPMPGKGEWRWGHVDGERSIRDTSARLQCGEGSRQGRGRRDEDEDDRGRRGRNSSRSWREKLRRSLSRGSRAIGGAHEQGRQRDRSSNRDAGRRHQHVVAPVVGALACGQLGVTLSSGGRQRIPVGVESAFEEALALLALHQVGQFDHPVELDAVSTASVGGAVLLSSGGAMSPLPEPRQLRGRPRARSAFPARSRQLSRAARTPPVTPDPPSSPSGVCPSPPSGKGSDMPLFLLARSSTGDLARLSISPRSVGQASDGARHALQLLSPASLVSVETLSRPPGFGASPECLSTPLRSVGSAVPASPLLGSGGGMATSSGSSPVEPLAPLFRAKKQALLGSPPPVRPTARRKTLAGVSISRGTSYSGRRSSARLKAKKRARPIVQAAETVVCRSLGIIQDGEEVTEQAMAEFSRRFQGQVPGHVLATMRVLFRVNTPEEEAVDLALMGLGGAAALDQEAGDVAVLNV</sequence>